<gene>
    <name evidence="1" type="ORF">METZ01_LOCUS233656</name>
</gene>
<accession>A0A382H0W8</accession>
<dbReference type="AlphaFoldDB" id="A0A382H0W8"/>
<sequence length="109" mass="12727">MMELNDATAKHRKNILREKELTLFKQKNDQYSVKCHTKIAPDCQLWGEYCDSKEEAQEWVEGECWIFSGEGWICAQCNAHFMRNLAKNRLIRGQEEPPDEDLHVGISTI</sequence>
<name>A0A382H0W8_9ZZZZ</name>
<reference evidence="1" key="1">
    <citation type="submission" date="2018-05" db="EMBL/GenBank/DDBJ databases">
        <authorList>
            <person name="Lanie J.A."/>
            <person name="Ng W.-L."/>
            <person name="Kazmierczak K.M."/>
            <person name="Andrzejewski T.M."/>
            <person name="Davidsen T.M."/>
            <person name="Wayne K.J."/>
            <person name="Tettelin H."/>
            <person name="Glass J.I."/>
            <person name="Rusch D."/>
            <person name="Podicherti R."/>
            <person name="Tsui H.-C.T."/>
            <person name="Winkler M.E."/>
        </authorList>
    </citation>
    <scope>NUCLEOTIDE SEQUENCE</scope>
</reference>
<protein>
    <submittedName>
        <fullName evidence="1">Uncharacterized protein</fullName>
    </submittedName>
</protein>
<proteinExistence type="predicted"/>
<organism evidence="1">
    <name type="scientific">marine metagenome</name>
    <dbReference type="NCBI Taxonomy" id="408172"/>
    <lineage>
        <taxon>unclassified sequences</taxon>
        <taxon>metagenomes</taxon>
        <taxon>ecological metagenomes</taxon>
    </lineage>
</organism>
<dbReference type="EMBL" id="UINC01058487">
    <property type="protein sequence ID" value="SVB80802.1"/>
    <property type="molecule type" value="Genomic_DNA"/>
</dbReference>
<evidence type="ECO:0000313" key="1">
    <source>
        <dbReference type="EMBL" id="SVB80802.1"/>
    </source>
</evidence>